<accession>A0A1H2PRE4</accession>
<evidence type="ECO:0000256" key="1">
    <source>
        <dbReference type="ARBA" id="ARBA00022723"/>
    </source>
</evidence>
<reference evidence="5" key="1">
    <citation type="submission" date="2016-09" db="EMBL/GenBank/DDBJ databases">
        <authorList>
            <person name="Varghese N."/>
            <person name="Submissions S."/>
        </authorList>
    </citation>
    <scope>NUCLEOTIDE SEQUENCE [LARGE SCALE GENOMIC DNA]</scope>
    <source>
        <strain evidence="5">JS23</strain>
    </source>
</reference>
<evidence type="ECO:0000256" key="2">
    <source>
        <dbReference type="ARBA" id="ARBA00022801"/>
    </source>
</evidence>
<dbReference type="PANTHER" id="PTHR43344">
    <property type="entry name" value="PHOSPHOSERINE PHOSPHATASE"/>
    <property type="match status" value="1"/>
</dbReference>
<dbReference type="GO" id="GO:0046872">
    <property type="term" value="F:metal ion binding"/>
    <property type="evidence" value="ECO:0007669"/>
    <property type="project" value="UniProtKB-KW"/>
</dbReference>
<sequence length="228" mass="25760">MKRLALFDLDHTLIPTDSDHAWGRFMVEEGMVERARFERENLQFYEDYKAGCLDIDAYLRVALEPLSRYSRAELDRFHARFMAEVIAPQILPVARQLVDEHRKAGDLCCVVTATNAFVTRPIAQAFGIEHLIAVDPATEGDLPEARYTGLVKGMPSFQAGKIVRTEGWLAAMGLGWGDFEKSFFYSDSRNDIPLLEKVSDPVATNPDDTLRAHAERLGWPILELFKAT</sequence>
<dbReference type="NCBIfam" id="TIGR01490">
    <property type="entry name" value="HAD-SF-IB-hyp1"/>
    <property type="match status" value="1"/>
</dbReference>
<evidence type="ECO:0000313" key="5">
    <source>
        <dbReference type="Proteomes" id="UP000243719"/>
    </source>
</evidence>
<dbReference type="InterPro" id="IPR036412">
    <property type="entry name" value="HAD-like_sf"/>
</dbReference>
<protein>
    <submittedName>
        <fullName evidence="4">HAD-superfamily subfamily IB hydrolase, TIGR01490</fullName>
    </submittedName>
</protein>
<evidence type="ECO:0000313" key="4">
    <source>
        <dbReference type="EMBL" id="SDV49451.1"/>
    </source>
</evidence>
<dbReference type="InterPro" id="IPR050582">
    <property type="entry name" value="HAD-like_SerB"/>
</dbReference>
<dbReference type="NCBIfam" id="TIGR01488">
    <property type="entry name" value="HAD-SF-IB"/>
    <property type="match status" value="1"/>
</dbReference>
<dbReference type="PANTHER" id="PTHR43344:SF13">
    <property type="entry name" value="PHOSPHATASE RV3661-RELATED"/>
    <property type="match status" value="1"/>
</dbReference>
<keyword evidence="2 4" id="KW-0378">Hydrolase</keyword>
<gene>
    <name evidence="4" type="ORF">SAMN05216551_10891</name>
</gene>
<dbReference type="Pfam" id="PF12710">
    <property type="entry name" value="HAD"/>
    <property type="match status" value="1"/>
</dbReference>
<proteinExistence type="predicted"/>
<dbReference type="EMBL" id="FNLO01000008">
    <property type="protein sequence ID" value="SDV49451.1"/>
    <property type="molecule type" value="Genomic_DNA"/>
</dbReference>
<dbReference type="STRING" id="1770053.SAMN05216551_10891"/>
<keyword evidence="1" id="KW-0479">Metal-binding</keyword>
<dbReference type="AlphaFoldDB" id="A0A1H2PRE4"/>
<dbReference type="Gene3D" id="3.40.50.1000">
    <property type="entry name" value="HAD superfamily/HAD-like"/>
    <property type="match status" value="1"/>
</dbReference>
<dbReference type="Proteomes" id="UP000243719">
    <property type="component" value="Unassembled WGS sequence"/>
</dbReference>
<dbReference type="InterPro" id="IPR023214">
    <property type="entry name" value="HAD_sf"/>
</dbReference>
<name>A0A1H2PRE4_9BURK</name>
<dbReference type="SUPFAM" id="SSF56784">
    <property type="entry name" value="HAD-like"/>
    <property type="match status" value="1"/>
</dbReference>
<evidence type="ECO:0000256" key="3">
    <source>
        <dbReference type="ARBA" id="ARBA00022842"/>
    </source>
</evidence>
<dbReference type="RefSeq" id="WP_091909493.1">
    <property type="nucleotide sequence ID" value="NZ_FNLO01000008.1"/>
</dbReference>
<dbReference type="GO" id="GO:0016787">
    <property type="term" value="F:hydrolase activity"/>
    <property type="evidence" value="ECO:0007669"/>
    <property type="project" value="UniProtKB-KW"/>
</dbReference>
<dbReference type="CDD" id="cd02612">
    <property type="entry name" value="HAD_PGPPase"/>
    <property type="match status" value="1"/>
</dbReference>
<keyword evidence="5" id="KW-1185">Reference proteome</keyword>
<dbReference type="OrthoDB" id="9784466at2"/>
<dbReference type="InterPro" id="IPR006385">
    <property type="entry name" value="HAD_hydro_SerB1"/>
</dbReference>
<organism evidence="4 5">
    <name type="scientific">Chitinasiproducens palmae</name>
    <dbReference type="NCBI Taxonomy" id="1770053"/>
    <lineage>
        <taxon>Bacteria</taxon>
        <taxon>Pseudomonadati</taxon>
        <taxon>Pseudomonadota</taxon>
        <taxon>Betaproteobacteria</taxon>
        <taxon>Burkholderiales</taxon>
        <taxon>Burkholderiaceae</taxon>
        <taxon>Chitinasiproducens</taxon>
    </lineage>
</organism>
<keyword evidence="3" id="KW-0460">Magnesium</keyword>
<dbReference type="Gene3D" id="1.20.1440.100">
    <property type="entry name" value="SG protein - dephosphorylation function"/>
    <property type="match status" value="1"/>
</dbReference>